<keyword evidence="2 3" id="KW-0479">Metal-binding</keyword>
<evidence type="ECO:0000313" key="5">
    <source>
        <dbReference type="Proteomes" id="UP000184368"/>
    </source>
</evidence>
<evidence type="ECO:0000256" key="2">
    <source>
        <dbReference type="ARBA" id="ARBA00022723"/>
    </source>
</evidence>
<gene>
    <name evidence="4" type="ORF">SAMN05444008_108211</name>
</gene>
<name>A0A1M5C3S7_9BACT</name>
<comment type="similarity">
    <text evidence="1">Belongs to the DinB family.</text>
</comment>
<dbReference type="SUPFAM" id="SSF109854">
    <property type="entry name" value="DinB/YfiT-like putative metalloenzymes"/>
    <property type="match status" value="1"/>
</dbReference>
<proteinExistence type="inferred from homology"/>
<evidence type="ECO:0000256" key="1">
    <source>
        <dbReference type="ARBA" id="ARBA00008635"/>
    </source>
</evidence>
<protein>
    <submittedName>
        <fullName evidence="4">Uncharacterized damage-inducible protein DinB (Forms a four-helix bundle)</fullName>
    </submittedName>
</protein>
<dbReference type="PANTHER" id="PTHR37302">
    <property type="entry name" value="SLR1116 PROTEIN"/>
    <property type="match status" value="1"/>
</dbReference>
<dbReference type="InterPro" id="IPR034660">
    <property type="entry name" value="DinB/YfiT-like"/>
</dbReference>
<dbReference type="Gene3D" id="1.20.120.450">
    <property type="entry name" value="dinb family like domain"/>
    <property type="match status" value="1"/>
</dbReference>
<feature type="binding site" evidence="3">
    <location>
        <position position="48"/>
    </location>
    <ligand>
        <name>a divalent metal cation</name>
        <dbReference type="ChEBI" id="CHEBI:60240"/>
    </ligand>
</feature>
<feature type="binding site" evidence="3">
    <location>
        <position position="131"/>
    </location>
    <ligand>
        <name>a divalent metal cation</name>
        <dbReference type="ChEBI" id="CHEBI:60240"/>
    </ligand>
</feature>
<dbReference type="InterPro" id="IPR007837">
    <property type="entry name" value="DinB"/>
</dbReference>
<evidence type="ECO:0000256" key="3">
    <source>
        <dbReference type="PIRSR" id="PIRSR607837-1"/>
    </source>
</evidence>
<keyword evidence="5" id="KW-1185">Reference proteome</keyword>
<dbReference type="Proteomes" id="UP000184368">
    <property type="component" value="Unassembled WGS sequence"/>
</dbReference>
<dbReference type="OrthoDB" id="9811413at2"/>
<dbReference type="PANTHER" id="PTHR37302:SF3">
    <property type="entry name" value="DAMAGE-INDUCIBLE PROTEIN DINB"/>
    <property type="match status" value="1"/>
</dbReference>
<evidence type="ECO:0000313" key="4">
    <source>
        <dbReference type="EMBL" id="SHF49092.1"/>
    </source>
</evidence>
<organism evidence="4 5">
    <name type="scientific">Cnuella takakiae</name>
    <dbReference type="NCBI Taxonomy" id="1302690"/>
    <lineage>
        <taxon>Bacteria</taxon>
        <taxon>Pseudomonadati</taxon>
        <taxon>Bacteroidota</taxon>
        <taxon>Chitinophagia</taxon>
        <taxon>Chitinophagales</taxon>
        <taxon>Chitinophagaceae</taxon>
        <taxon>Cnuella</taxon>
    </lineage>
</organism>
<feature type="binding site" evidence="3">
    <location>
        <position position="135"/>
    </location>
    <ligand>
        <name>a divalent metal cation</name>
        <dbReference type="ChEBI" id="CHEBI:60240"/>
    </ligand>
</feature>
<sequence>MKEMLTQLSAYHLWANQQLLHAILLLPSDQQQAEVGGSFPSLHLTLLHMWDAESIWWQRMRLQERVAFPSQNFDGTTADIITQLLALNKQWHEWVAAQHEHGLEHVFLYQNSKKEKFKQPIYQMLLHLFNHGTYHRGQLVSQMRQLGLNKIPQTDFIVWSRKKIY</sequence>
<dbReference type="GO" id="GO:0046872">
    <property type="term" value="F:metal ion binding"/>
    <property type="evidence" value="ECO:0007669"/>
    <property type="project" value="UniProtKB-KW"/>
</dbReference>
<accession>A0A1M5C3S7</accession>
<reference evidence="4 5" key="1">
    <citation type="submission" date="2016-11" db="EMBL/GenBank/DDBJ databases">
        <authorList>
            <person name="Jaros S."/>
            <person name="Januszkiewicz K."/>
            <person name="Wedrychowicz H."/>
        </authorList>
    </citation>
    <scope>NUCLEOTIDE SEQUENCE [LARGE SCALE GENOMIC DNA]</scope>
    <source>
        <strain evidence="4 5">DSM 26897</strain>
    </source>
</reference>
<dbReference type="EMBL" id="FQUO01000008">
    <property type="protein sequence ID" value="SHF49092.1"/>
    <property type="molecule type" value="Genomic_DNA"/>
</dbReference>
<dbReference type="RefSeq" id="WP_073043504.1">
    <property type="nucleotide sequence ID" value="NZ_FQUO01000008.1"/>
</dbReference>
<dbReference type="Pfam" id="PF05163">
    <property type="entry name" value="DinB"/>
    <property type="match status" value="1"/>
</dbReference>
<dbReference type="AlphaFoldDB" id="A0A1M5C3S7"/>